<dbReference type="EC" id="4.2.1.59" evidence="3"/>
<evidence type="ECO:0000313" key="4">
    <source>
        <dbReference type="Proteomes" id="UP000437736"/>
    </source>
</evidence>
<keyword evidence="2 3" id="KW-0456">Lyase</keyword>
<dbReference type="NCBIfam" id="NF000582">
    <property type="entry name" value="PRK00006.1"/>
    <property type="match status" value="1"/>
</dbReference>
<dbReference type="SUPFAM" id="SSF54637">
    <property type="entry name" value="Thioesterase/thiol ester dehydrase-isomerase"/>
    <property type="match status" value="1"/>
</dbReference>
<proteinExistence type="inferred from homology"/>
<evidence type="ECO:0000313" key="3">
    <source>
        <dbReference type="EMBL" id="MST34971.1"/>
    </source>
</evidence>
<dbReference type="InterPro" id="IPR013114">
    <property type="entry name" value="FabA_FabZ"/>
</dbReference>
<dbReference type="Gene3D" id="3.10.129.10">
    <property type="entry name" value="Hotdog Thioesterase"/>
    <property type="match status" value="1"/>
</dbReference>
<comment type="similarity">
    <text evidence="1">Belongs to the thioester dehydratase family. FabZ subfamily.</text>
</comment>
<gene>
    <name evidence="3" type="primary">fabZ</name>
    <name evidence="3" type="ORF">GHK86_19860</name>
</gene>
<dbReference type="CDD" id="cd01288">
    <property type="entry name" value="FabZ"/>
    <property type="match status" value="1"/>
</dbReference>
<comment type="caution">
    <text evidence="3">The sequence shown here is derived from an EMBL/GenBank/DDBJ whole genome shotgun (WGS) entry which is preliminary data.</text>
</comment>
<evidence type="ECO:0000256" key="1">
    <source>
        <dbReference type="ARBA" id="ARBA00009174"/>
    </source>
</evidence>
<dbReference type="InterPro" id="IPR029069">
    <property type="entry name" value="HotDog_dom_sf"/>
</dbReference>
<dbReference type="PANTHER" id="PTHR30272:SF1">
    <property type="entry name" value="3-HYDROXYACYL-[ACYL-CARRIER-PROTEIN] DEHYDRATASE"/>
    <property type="match status" value="1"/>
</dbReference>
<dbReference type="EMBL" id="WJHE01001332">
    <property type="protein sequence ID" value="MST34971.1"/>
    <property type="molecule type" value="Genomic_DNA"/>
</dbReference>
<name>A0ABW9QZI6_9ACTN</name>
<dbReference type="PANTHER" id="PTHR30272">
    <property type="entry name" value="3-HYDROXYACYL-[ACYL-CARRIER-PROTEIN] DEHYDRATASE"/>
    <property type="match status" value="1"/>
</dbReference>
<keyword evidence="4" id="KW-1185">Reference proteome</keyword>
<evidence type="ECO:0000256" key="2">
    <source>
        <dbReference type="ARBA" id="ARBA00023239"/>
    </source>
</evidence>
<dbReference type="GO" id="GO:0019171">
    <property type="term" value="F:(3R)-hydroxyacyl-[acyl-carrier-protein] dehydratase activity"/>
    <property type="evidence" value="ECO:0007669"/>
    <property type="project" value="UniProtKB-EC"/>
</dbReference>
<organism evidence="3 4">
    <name type="scientific">Acidiferrimicrobium australe</name>
    <dbReference type="NCBI Taxonomy" id="2664430"/>
    <lineage>
        <taxon>Bacteria</taxon>
        <taxon>Bacillati</taxon>
        <taxon>Actinomycetota</taxon>
        <taxon>Acidimicrobiia</taxon>
        <taxon>Acidimicrobiales</taxon>
        <taxon>Acidimicrobiaceae</taxon>
        <taxon>Acidiferrimicrobium</taxon>
    </lineage>
</organism>
<dbReference type="Pfam" id="PF07977">
    <property type="entry name" value="FabA"/>
    <property type="match status" value="1"/>
</dbReference>
<accession>A0ABW9QZI6</accession>
<reference evidence="3 4" key="1">
    <citation type="submission" date="2019-11" db="EMBL/GenBank/DDBJ databases">
        <title>Acidiferrimicrobium australis gen. nov., sp. nov., an acidophilic and obligately heterotrophic, member of the Actinobacteria that catalyses dissimilatory oxido- reduction of iron isolated from metal-rich acidic water in Chile.</title>
        <authorList>
            <person name="Gonzalez D."/>
            <person name="Huber K."/>
            <person name="Hedrich S."/>
            <person name="Rojas-Villalobos C."/>
            <person name="Quatrini R."/>
            <person name="Dinamarca M.A."/>
            <person name="Schwarz A."/>
            <person name="Canales C."/>
            <person name="Nancucheo I."/>
        </authorList>
    </citation>
    <scope>NUCLEOTIDE SEQUENCE [LARGE SCALE GENOMIC DNA]</scope>
    <source>
        <strain evidence="3 4">USS-CCA1</strain>
    </source>
</reference>
<dbReference type="Proteomes" id="UP000437736">
    <property type="component" value="Unassembled WGS sequence"/>
</dbReference>
<sequence>MAGTGPGPLPDPAGVLPHRPPFLFVDRVTELVASTSAKGEWRLTGEEAFFAGHFPGRPTLPGVLMVEALAQLGGIAVLADERFAGKLPLFGGIDKARFRRQVVPGDLLELEVTLGQLGTSAGKGTGVARVGGQVACQASLLFVIVEP</sequence>
<protein>
    <submittedName>
        <fullName evidence="3">3-hydroxyacyl-ACP dehydratase FabZ</fullName>
        <ecNumber evidence="3">4.2.1.59</ecNumber>
    </submittedName>
</protein>